<keyword evidence="4" id="KW-1185">Reference proteome</keyword>
<feature type="domain" description="Cell wall-active antibiotics response LiaF-like C-terminal" evidence="2">
    <location>
        <begin position="129"/>
        <end position="241"/>
    </location>
</feature>
<dbReference type="Proteomes" id="UP001209318">
    <property type="component" value="Unassembled WGS sequence"/>
</dbReference>
<evidence type="ECO:0000256" key="1">
    <source>
        <dbReference type="SAM" id="Phobius"/>
    </source>
</evidence>
<dbReference type="Pfam" id="PF09922">
    <property type="entry name" value="LiaF-like_C"/>
    <property type="match status" value="1"/>
</dbReference>
<dbReference type="InterPro" id="IPR024425">
    <property type="entry name" value="LiaF-like_C"/>
</dbReference>
<organism evidence="3 4">
    <name type="scientific">Perspicuibacillus lycopersici</name>
    <dbReference type="NCBI Taxonomy" id="1325689"/>
    <lineage>
        <taxon>Bacteria</taxon>
        <taxon>Bacillati</taxon>
        <taxon>Bacillota</taxon>
        <taxon>Bacilli</taxon>
        <taxon>Bacillales</taxon>
        <taxon>Bacillaceae</taxon>
        <taxon>Perspicuibacillus</taxon>
    </lineage>
</organism>
<protein>
    <submittedName>
        <fullName evidence="3">Cell wall-active antibiotics response protein LiaF</fullName>
    </submittedName>
</protein>
<dbReference type="EMBL" id="JAOUSF010000004">
    <property type="protein sequence ID" value="MCU9614491.1"/>
    <property type="molecule type" value="Genomic_DNA"/>
</dbReference>
<evidence type="ECO:0000313" key="4">
    <source>
        <dbReference type="Proteomes" id="UP001209318"/>
    </source>
</evidence>
<evidence type="ECO:0000259" key="2">
    <source>
        <dbReference type="Pfam" id="PF09922"/>
    </source>
</evidence>
<comment type="caution">
    <text evidence="3">The sequence shown here is derived from an EMBL/GenBank/DDBJ whole genome shotgun (WGS) entry which is preliminary data.</text>
</comment>
<sequence>MFFHNNKETISWIILISILLLIMDFTIFNPGLIFLLIIAIVFLYVGKKILHVFLGKIFFWLGILFLIITVINLFVFRILLFGLLIFAIYQFTQTRKNPTVVQPEVTMNDSNATGSKIIRKTSLLRNFLFGNQSSSTNVYEWNDVNIQTGIGDTVIDLSNTVLPEGIAVISIRGFIGNVQILIPYEQEVSVHHSVLSGSLTVFDFQEKNVMNKTIYVQTEHFDETANKIKIITSMVIGNVEVKRI</sequence>
<dbReference type="GO" id="GO:0016020">
    <property type="term" value="C:membrane"/>
    <property type="evidence" value="ECO:0007669"/>
    <property type="project" value="InterPro"/>
</dbReference>
<accession>A0AAE3IU21</accession>
<feature type="transmembrane region" description="Helical" evidence="1">
    <location>
        <begin position="57"/>
        <end position="89"/>
    </location>
</feature>
<name>A0AAE3IU21_9BACI</name>
<reference evidence="3" key="1">
    <citation type="submission" date="2022-10" db="EMBL/GenBank/DDBJ databases">
        <title>Description of Fervidibacillus gen. nov. in the family Fervidibacillaceae fam. nov. with two species, Fervidibacillus albus sp. nov., and Fervidibacillus halotolerans sp. nov., isolated from tidal flat sediments.</title>
        <authorList>
            <person name="Kwon K.K."/>
            <person name="Yang S.-H."/>
        </authorList>
    </citation>
    <scope>NUCLEOTIDE SEQUENCE</scope>
    <source>
        <strain evidence="3">JCM 19140</strain>
    </source>
</reference>
<keyword evidence="1" id="KW-0812">Transmembrane</keyword>
<dbReference type="InterPro" id="IPR047793">
    <property type="entry name" value="LiaF_C"/>
</dbReference>
<dbReference type="NCBIfam" id="NF040535">
    <property type="entry name" value="LiaF_C_term"/>
    <property type="match status" value="1"/>
</dbReference>
<evidence type="ECO:0000313" key="3">
    <source>
        <dbReference type="EMBL" id="MCU9614491.1"/>
    </source>
</evidence>
<dbReference type="AlphaFoldDB" id="A0AAE3IU21"/>
<dbReference type="RefSeq" id="WP_263073779.1">
    <property type="nucleotide sequence ID" value="NZ_JAOUSF010000004.1"/>
</dbReference>
<proteinExistence type="predicted"/>
<gene>
    <name evidence="3" type="primary">liaF</name>
    <name evidence="3" type="ORF">OEV98_13175</name>
</gene>
<keyword evidence="1" id="KW-1133">Transmembrane helix</keyword>
<feature type="transmembrane region" description="Helical" evidence="1">
    <location>
        <begin position="12"/>
        <end position="45"/>
    </location>
</feature>
<keyword evidence="1" id="KW-0472">Membrane</keyword>
<dbReference type="InterPro" id="IPR016975">
    <property type="entry name" value="Cell_wall_LiaF"/>
</dbReference>
<dbReference type="PIRSF" id="PIRSF031509">
    <property type="entry name" value="Cell_wall_LiaF/YvqF"/>
    <property type="match status" value="1"/>
</dbReference>